<keyword evidence="7 8" id="KW-0472">Membrane</keyword>
<evidence type="ECO:0000313" key="9">
    <source>
        <dbReference type="EMBL" id="CAG7631116.1"/>
    </source>
</evidence>
<evidence type="ECO:0000256" key="4">
    <source>
        <dbReference type="ARBA" id="ARBA00022544"/>
    </source>
</evidence>
<feature type="transmembrane region" description="Helical" evidence="8">
    <location>
        <begin position="43"/>
        <end position="64"/>
    </location>
</feature>
<organism evidence="9 10">
    <name type="scientific">Paenibacillus allorhizosphaerae</name>
    <dbReference type="NCBI Taxonomy" id="2849866"/>
    <lineage>
        <taxon>Bacteria</taxon>
        <taxon>Bacillati</taxon>
        <taxon>Bacillota</taxon>
        <taxon>Bacilli</taxon>
        <taxon>Bacillales</taxon>
        <taxon>Paenibacillaceae</taxon>
        <taxon>Paenibacillus</taxon>
    </lineage>
</organism>
<keyword evidence="3" id="KW-0813">Transport</keyword>
<evidence type="ECO:0000256" key="6">
    <source>
        <dbReference type="ARBA" id="ARBA00022989"/>
    </source>
</evidence>
<comment type="caution">
    <text evidence="9">The sequence shown here is derived from an EMBL/GenBank/DDBJ whole genome shotgun (WGS) entry which is preliminary data.</text>
</comment>
<keyword evidence="10" id="KW-1185">Reference proteome</keyword>
<feature type="transmembrane region" description="Helical" evidence="8">
    <location>
        <begin position="307"/>
        <end position="323"/>
    </location>
</feature>
<reference evidence="9 10" key="1">
    <citation type="submission" date="2021-06" db="EMBL/GenBank/DDBJ databases">
        <authorList>
            <person name="Criscuolo A."/>
        </authorList>
    </citation>
    <scope>NUCLEOTIDE SEQUENCE [LARGE SCALE GENOMIC DNA]</scope>
    <source>
        <strain evidence="10">CIP 111802</strain>
    </source>
</reference>
<evidence type="ECO:0000256" key="5">
    <source>
        <dbReference type="ARBA" id="ARBA00022692"/>
    </source>
</evidence>
<dbReference type="EMBL" id="CAJVCE010000004">
    <property type="protein sequence ID" value="CAG7631116.1"/>
    <property type="molecule type" value="Genomic_DNA"/>
</dbReference>
<keyword evidence="4" id="KW-0309">Germination</keyword>
<dbReference type="Pfam" id="PF03845">
    <property type="entry name" value="Spore_permease"/>
    <property type="match status" value="1"/>
</dbReference>
<feature type="transmembrane region" description="Helical" evidence="8">
    <location>
        <begin position="122"/>
        <end position="140"/>
    </location>
</feature>
<dbReference type="PANTHER" id="PTHR34975">
    <property type="entry name" value="SPORE GERMINATION PROTEIN A2"/>
    <property type="match status" value="1"/>
</dbReference>
<proteinExistence type="inferred from homology"/>
<feature type="transmembrane region" description="Helical" evidence="8">
    <location>
        <begin position="223"/>
        <end position="243"/>
    </location>
</feature>
<evidence type="ECO:0000313" key="10">
    <source>
        <dbReference type="Proteomes" id="UP000730618"/>
    </source>
</evidence>
<comment type="similarity">
    <text evidence="2">Belongs to the amino acid-polyamine-organocation (APC) superfamily. Spore germination protein (SGP) (TC 2.A.3.9) family.</text>
</comment>
<dbReference type="InterPro" id="IPR004761">
    <property type="entry name" value="Spore_GerAB"/>
</dbReference>
<evidence type="ECO:0000256" key="1">
    <source>
        <dbReference type="ARBA" id="ARBA00004141"/>
    </source>
</evidence>
<feature type="transmembrane region" description="Helical" evidence="8">
    <location>
        <begin position="147"/>
        <end position="170"/>
    </location>
</feature>
<accession>A0ABN7TFC8</accession>
<evidence type="ECO:0000256" key="3">
    <source>
        <dbReference type="ARBA" id="ARBA00022448"/>
    </source>
</evidence>
<gene>
    <name evidence="9" type="primary">yndE_5</name>
    <name evidence="9" type="ORF">PAECIP111802_01711</name>
</gene>
<feature type="transmembrane region" description="Helical" evidence="8">
    <location>
        <begin position="93"/>
        <end position="110"/>
    </location>
</feature>
<feature type="transmembrane region" description="Helical" evidence="8">
    <location>
        <begin position="335"/>
        <end position="355"/>
    </location>
</feature>
<evidence type="ECO:0000256" key="8">
    <source>
        <dbReference type="SAM" id="Phobius"/>
    </source>
</evidence>
<feature type="transmembrane region" description="Helical" evidence="8">
    <location>
        <begin position="272"/>
        <end position="291"/>
    </location>
</feature>
<keyword evidence="5 8" id="KW-0812">Transmembrane</keyword>
<sequence>MTMKAFRSVKLMNAYTVFFAVSGTQLAEPSQSFQRMLYKAAGHDAWICLLLMAPLSMAAAFFIAKTAGYYGTKDLYAIHEEVYGRWLAKLPNLVYAVYLFLMCLTIVHSYAEVVQTWLFPDLQGWLFAGLLCLLFIYGIFAGINAIAGFAAVAFTLSLWLFFLLYFPLKFASVDNLLPVLEANSRQIWDGVYQSTYLMLGMELVYFLYPFVQDKRNIHKFTQLAVLFTVFTYVVSLVCAILFYSGKQLVDTLWPTYTWFKVAQFPFLERFEVVAAAYWLMLILPNCLLYLWSSTRGFRSVFGMKQQYVLYGCCLALVIMIYLLPGKQNMVLLYQVMRYTGAVLVFLYPVLLYVLVKVKRGRVKKAGASAA</sequence>
<dbReference type="Proteomes" id="UP000730618">
    <property type="component" value="Unassembled WGS sequence"/>
</dbReference>
<feature type="transmembrane region" description="Helical" evidence="8">
    <location>
        <begin position="190"/>
        <end position="211"/>
    </location>
</feature>
<evidence type="ECO:0000256" key="7">
    <source>
        <dbReference type="ARBA" id="ARBA00023136"/>
    </source>
</evidence>
<dbReference type="PANTHER" id="PTHR34975:SF2">
    <property type="entry name" value="SPORE GERMINATION PROTEIN A2"/>
    <property type="match status" value="1"/>
</dbReference>
<evidence type="ECO:0000256" key="2">
    <source>
        <dbReference type="ARBA" id="ARBA00007998"/>
    </source>
</evidence>
<protein>
    <submittedName>
        <fullName evidence="9">Spore germination protein YndE</fullName>
    </submittedName>
</protein>
<keyword evidence="6 8" id="KW-1133">Transmembrane helix</keyword>
<comment type="subcellular location">
    <subcellularLocation>
        <location evidence="1">Membrane</location>
        <topology evidence="1">Multi-pass membrane protein</topology>
    </subcellularLocation>
</comment>
<dbReference type="NCBIfam" id="TIGR00912">
    <property type="entry name" value="2A0309"/>
    <property type="match status" value="1"/>
</dbReference>
<name>A0ABN7TFC8_9BACL</name>